<feature type="transmembrane region" description="Helical" evidence="6">
    <location>
        <begin position="226"/>
        <end position="248"/>
    </location>
</feature>
<evidence type="ECO:0000256" key="4">
    <source>
        <dbReference type="ARBA" id="ARBA00023136"/>
    </source>
</evidence>
<comment type="subcellular location">
    <subcellularLocation>
        <location evidence="1">Membrane</location>
        <topology evidence="1">Multi-pass membrane protein</topology>
    </subcellularLocation>
</comment>
<feature type="domain" description="Major facilitator superfamily (MFS) profile" evidence="7">
    <location>
        <begin position="36"/>
        <end position="499"/>
    </location>
</feature>
<feature type="transmembrane region" description="Helical" evidence="6">
    <location>
        <begin position="413"/>
        <end position="434"/>
    </location>
</feature>
<feature type="transmembrane region" description="Helical" evidence="6">
    <location>
        <begin position="254"/>
        <end position="272"/>
    </location>
</feature>
<feature type="transmembrane region" description="Helical" evidence="6">
    <location>
        <begin position="350"/>
        <end position="370"/>
    </location>
</feature>
<evidence type="ECO:0000256" key="2">
    <source>
        <dbReference type="ARBA" id="ARBA00022692"/>
    </source>
</evidence>
<dbReference type="SUPFAM" id="SSF103473">
    <property type="entry name" value="MFS general substrate transporter"/>
    <property type="match status" value="1"/>
</dbReference>
<name>A0ABD0KFD0_9CAEN</name>
<reference evidence="8 9" key="1">
    <citation type="journal article" date="2023" name="Sci. Data">
        <title>Genome assembly of the Korean intertidal mud-creeper Batillaria attramentaria.</title>
        <authorList>
            <person name="Patra A.K."/>
            <person name="Ho P.T."/>
            <person name="Jun S."/>
            <person name="Lee S.J."/>
            <person name="Kim Y."/>
            <person name="Won Y.J."/>
        </authorList>
    </citation>
    <scope>NUCLEOTIDE SEQUENCE [LARGE SCALE GENOMIC DNA]</scope>
    <source>
        <strain evidence="8">Wonlab-2016</strain>
    </source>
</reference>
<dbReference type="PROSITE" id="PS50850">
    <property type="entry name" value="MFS"/>
    <property type="match status" value="1"/>
</dbReference>
<dbReference type="Gene3D" id="1.20.1250.20">
    <property type="entry name" value="MFS general substrate transporter like domains"/>
    <property type="match status" value="1"/>
</dbReference>
<gene>
    <name evidence="8" type="ORF">BaRGS_00022879</name>
</gene>
<proteinExistence type="predicted"/>
<accession>A0ABD0KFD0</accession>
<feature type="transmembrane region" description="Helical" evidence="6">
    <location>
        <begin position="325"/>
        <end position="344"/>
    </location>
</feature>
<evidence type="ECO:0000313" key="9">
    <source>
        <dbReference type="Proteomes" id="UP001519460"/>
    </source>
</evidence>
<dbReference type="EMBL" id="JACVVK020000187">
    <property type="protein sequence ID" value="KAK7485884.1"/>
    <property type="molecule type" value="Genomic_DNA"/>
</dbReference>
<evidence type="ECO:0000259" key="7">
    <source>
        <dbReference type="PROSITE" id="PS50850"/>
    </source>
</evidence>
<organism evidence="8 9">
    <name type="scientific">Batillaria attramentaria</name>
    <dbReference type="NCBI Taxonomy" id="370345"/>
    <lineage>
        <taxon>Eukaryota</taxon>
        <taxon>Metazoa</taxon>
        <taxon>Spiralia</taxon>
        <taxon>Lophotrochozoa</taxon>
        <taxon>Mollusca</taxon>
        <taxon>Gastropoda</taxon>
        <taxon>Caenogastropoda</taxon>
        <taxon>Sorbeoconcha</taxon>
        <taxon>Cerithioidea</taxon>
        <taxon>Batillariidae</taxon>
        <taxon>Batillaria</taxon>
    </lineage>
</organism>
<keyword evidence="2 6" id="KW-0812">Transmembrane</keyword>
<dbReference type="AlphaFoldDB" id="A0ABD0KFD0"/>
<feature type="compositionally biased region" description="Basic and acidic residues" evidence="5">
    <location>
        <begin position="506"/>
        <end position="525"/>
    </location>
</feature>
<feature type="region of interest" description="Disordered" evidence="5">
    <location>
        <begin position="1"/>
        <end position="20"/>
    </location>
</feature>
<evidence type="ECO:0000256" key="1">
    <source>
        <dbReference type="ARBA" id="ARBA00004141"/>
    </source>
</evidence>
<evidence type="ECO:0000256" key="6">
    <source>
        <dbReference type="SAM" id="Phobius"/>
    </source>
</evidence>
<evidence type="ECO:0000313" key="8">
    <source>
        <dbReference type="EMBL" id="KAK7485884.1"/>
    </source>
</evidence>
<dbReference type="Pfam" id="PF00083">
    <property type="entry name" value="Sugar_tr"/>
    <property type="match status" value="1"/>
</dbReference>
<protein>
    <recommendedName>
        <fullName evidence="7">Major facilitator superfamily (MFS) profile domain-containing protein</fullName>
    </recommendedName>
</protein>
<feature type="transmembrane region" description="Helical" evidence="6">
    <location>
        <begin position="34"/>
        <end position="57"/>
    </location>
</feature>
<dbReference type="PANTHER" id="PTHR24064">
    <property type="entry name" value="SOLUTE CARRIER FAMILY 22 MEMBER"/>
    <property type="match status" value="1"/>
</dbReference>
<evidence type="ECO:0000256" key="5">
    <source>
        <dbReference type="SAM" id="MobiDB-lite"/>
    </source>
</evidence>
<keyword evidence="9" id="KW-1185">Reference proteome</keyword>
<keyword evidence="3 6" id="KW-1133">Transmembrane helix</keyword>
<evidence type="ECO:0000256" key="3">
    <source>
        <dbReference type="ARBA" id="ARBA00022989"/>
    </source>
</evidence>
<dbReference type="Proteomes" id="UP001519460">
    <property type="component" value="Unassembled WGS sequence"/>
</dbReference>
<feature type="transmembrane region" description="Helical" evidence="6">
    <location>
        <begin position="382"/>
        <end position="401"/>
    </location>
</feature>
<feature type="region of interest" description="Disordered" evidence="5">
    <location>
        <begin position="506"/>
        <end position="538"/>
    </location>
</feature>
<sequence length="538" mass="59577">MSEEYNGTEDRDQSGPNLDQLNAAVSSPRQRFQYMVLILLALNYFPLVFNHVIMAFYGSAPPYVCHVTALGKNSTASVKYQNVTVLEEVGDKCESTLYLEDNKNITVSCGKGQWTFNPEFGETTIVSAFDLVCQYKKLASLATTIYFCGVMVGGLFFGYVSDTVGRLPVLLLTLYLPIALGVGISFVQSYLLFVILRFIQGLIIQGLQNATYILAMEFFVPAQRPLVGSVMEGTWGFAVMTLAGLAYLLKDWRYLQLAISVPSALAFFYICVMPESLRWMVMKGKLERAEKLVVRITEFNQISFPTELWENVRAQAAKATSSGTYHFLLTVSTCYYGLTFMITSLPGNKYMNFFIGGAVEFVAYISSLWVMNKFGHKTPMTVCFIGAGICCIIAAAIPAAPSGHGVDIDVMSTTFAIIGRFFVAGLFAVIFVYTTTLYPTVIRNIGMGSCLFWARLGGVIAPQINELDSDTKVLVPILVFGVLTLVAGMMMVWMPETHRQKMPDTIDDVEHPQSTPDRGHNRTPDQVHGYDQNIAEDA</sequence>
<feature type="transmembrane region" description="Helical" evidence="6">
    <location>
        <begin position="190"/>
        <end position="214"/>
    </location>
</feature>
<dbReference type="GO" id="GO:0016020">
    <property type="term" value="C:membrane"/>
    <property type="evidence" value="ECO:0007669"/>
    <property type="project" value="UniProtKB-SubCell"/>
</dbReference>
<dbReference type="InterPro" id="IPR036259">
    <property type="entry name" value="MFS_trans_sf"/>
</dbReference>
<feature type="transmembrane region" description="Helical" evidence="6">
    <location>
        <begin position="167"/>
        <end position="184"/>
    </location>
</feature>
<comment type="caution">
    <text evidence="8">The sequence shown here is derived from an EMBL/GenBank/DDBJ whole genome shotgun (WGS) entry which is preliminary data.</text>
</comment>
<feature type="transmembrane region" description="Helical" evidence="6">
    <location>
        <begin position="473"/>
        <end position="493"/>
    </location>
</feature>
<dbReference type="InterPro" id="IPR020846">
    <property type="entry name" value="MFS_dom"/>
</dbReference>
<feature type="transmembrane region" description="Helical" evidence="6">
    <location>
        <begin position="138"/>
        <end position="160"/>
    </location>
</feature>
<keyword evidence="4 6" id="KW-0472">Membrane</keyword>
<dbReference type="InterPro" id="IPR005828">
    <property type="entry name" value="MFS_sugar_transport-like"/>
</dbReference>